<protein>
    <submittedName>
        <fullName evidence="1">GNAT family acetyltransferase</fullName>
    </submittedName>
</protein>
<proteinExistence type="predicted"/>
<organism evidence="1 2">
    <name type="scientific">Pseudomonas lutea</name>
    <dbReference type="NCBI Taxonomy" id="243924"/>
    <lineage>
        <taxon>Bacteria</taxon>
        <taxon>Pseudomonadati</taxon>
        <taxon>Pseudomonadota</taxon>
        <taxon>Gammaproteobacteria</taxon>
        <taxon>Pseudomonadales</taxon>
        <taxon>Pseudomonadaceae</taxon>
        <taxon>Pseudomonas</taxon>
    </lineage>
</organism>
<comment type="caution">
    <text evidence="1">The sequence shown here is derived from an EMBL/GenBank/DDBJ whole genome shotgun (WGS) entry which is preliminary data.</text>
</comment>
<evidence type="ECO:0000313" key="2">
    <source>
        <dbReference type="Proteomes" id="UP000029719"/>
    </source>
</evidence>
<name>A0A9X0JK39_9PSED</name>
<reference evidence="1 2" key="1">
    <citation type="submission" date="2014-09" db="EMBL/GenBank/DDBJ databases">
        <title>Genome sequence of Pseudomonas lutea strain DSM 17257T.</title>
        <authorList>
            <person name="Kwak Y."/>
            <person name="Shin J.-H."/>
        </authorList>
    </citation>
    <scope>NUCLEOTIDE SEQUENCE [LARGE SCALE GENOMIC DNA]</scope>
    <source>
        <strain evidence="1 2">DSM 17257</strain>
    </source>
</reference>
<dbReference type="RefSeq" id="WP_037010675.1">
    <property type="nucleotide sequence ID" value="NZ_JRMB01000001.1"/>
</dbReference>
<gene>
    <name evidence="1" type="ORF">LT42_05990</name>
</gene>
<sequence length="269" mass="29826">MLSPTFTVTRLDTTPPEFIKSQIMQMVIDYVTDISMVAIAPSNPLYSLYQYGVGHEVHQYLQAMDGSLGLAVELIVALDAEDPSVVIGFLLCLPVTEAAAQDAPSQDRLNEHPTHQQPAVLQDVERACSVAYMAVQTARRRQGVARAMLKLMTDRYPHAELACFVPKVPVFEALGFNVLGARGPQVLMNTRTRQSEGLLAVLDVAPIYSSLEVRQIHSYLLKQHGKRAMTDAEKQRDRHIDHLTRQARLFANDRLGEAGGQKLNGPRLV</sequence>
<dbReference type="InterPro" id="IPR016181">
    <property type="entry name" value="Acyl_CoA_acyltransferase"/>
</dbReference>
<evidence type="ECO:0000313" key="1">
    <source>
        <dbReference type="EMBL" id="KGF65490.1"/>
    </source>
</evidence>
<dbReference type="Gene3D" id="3.40.630.30">
    <property type="match status" value="1"/>
</dbReference>
<dbReference type="AlphaFoldDB" id="A0A9X0JK39"/>
<dbReference type="EMBL" id="JRMB01000001">
    <property type="protein sequence ID" value="KGF65490.1"/>
    <property type="molecule type" value="Genomic_DNA"/>
</dbReference>
<dbReference type="SUPFAM" id="SSF55729">
    <property type="entry name" value="Acyl-CoA N-acyltransferases (Nat)"/>
    <property type="match status" value="1"/>
</dbReference>
<dbReference type="Proteomes" id="UP000029719">
    <property type="component" value="Unassembled WGS sequence"/>
</dbReference>
<accession>A0A9X0JK39</accession>
<dbReference type="OrthoDB" id="7003280at2"/>